<organism evidence="12 13">
    <name type="scientific">Paenibacillus nasutitermitis</name>
    <dbReference type="NCBI Taxonomy" id="1652958"/>
    <lineage>
        <taxon>Bacteria</taxon>
        <taxon>Bacillati</taxon>
        <taxon>Bacillota</taxon>
        <taxon>Bacilli</taxon>
        <taxon>Bacillales</taxon>
        <taxon>Paenibacillaceae</taxon>
        <taxon>Paenibacillus</taxon>
    </lineage>
</organism>
<feature type="domain" description="Fibronectin type-III" evidence="9">
    <location>
        <begin position="45"/>
        <end position="128"/>
    </location>
</feature>
<dbReference type="InterPro" id="IPR003961">
    <property type="entry name" value="FN3_dom"/>
</dbReference>
<dbReference type="PROSITE" id="PS50853">
    <property type="entry name" value="FN3"/>
    <property type="match status" value="2"/>
</dbReference>
<dbReference type="SUPFAM" id="SSF49265">
    <property type="entry name" value="Fibronectin type III"/>
    <property type="match status" value="3"/>
</dbReference>
<dbReference type="SMART" id="SM00636">
    <property type="entry name" value="Glyco_18"/>
    <property type="match status" value="1"/>
</dbReference>
<evidence type="ECO:0000256" key="5">
    <source>
        <dbReference type="ARBA" id="ARBA00022801"/>
    </source>
</evidence>
<dbReference type="Pfam" id="PF00041">
    <property type="entry name" value="fn3"/>
    <property type="match status" value="1"/>
</dbReference>
<evidence type="ECO:0000256" key="1">
    <source>
        <dbReference type="ARBA" id="ARBA00000822"/>
    </source>
</evidence>
<dbReference type="Gene3D" id="2.60.40.10">
    <property type="entry name" value="Immunoglobulins"/>
    <property type="match status" value="4"/>
</dbReference>
<reference evidence="12" key="2">
    <citation type="submission" date="2020-09" db="EMBL/GenBank/DDBJ databases">
        <authorList>
            <person name="Sun Q."/>
            <person name="Zhou Y."/>
        </authorList>
    </citation>
    <scope>NUCLEOTIDE SEQUENCE</scope>
    <source>
        <strain evidence="12">CGMCC 1.15178</strain>
    </source>
</reference>
<dbReference type="Gene3D" id="3.10.50.10">
    <property type="match status" value="1"/>
</dbReference>
<dbReference type="SUPFAM" id="SSF54556">
    <property type="entry name" value="Chitinase insertion domain"/>
    <property type="match status" value="1"/>
</dbReference>
<dbReference type="EC" id="3.2.1.14" evidence="4"/>
<evidence type="ECO:0000256" key="2">
    <source>
        <dbReference type="ARBA" id="ARBA00004196"/>
    </source>
</evidence>
<gene>
    <name evidence="12" type="ORF">GCM10010911_44930</name>
</gene>
<keyword evidence="7 8" id="KW-0326">Glycosidase</keyword>
<sequence>MNKLYKQLKSKYVNMLAVILSFAIIFSSFGFPLVPTASAADPLPAPQNVKITGVTHKSVTLAWDAVEGVDSNSGYQVWYSNGGWAAWTGSPTVTVSGLNPNTSYSFYVTAITAANDRSVLVTAKTDEIDPNAYPEPPLTPPHNLVISDITKSEVKLSWTGSPGAAGYDMYVNNSWSAGIWNGSNTYTYPVPQTVTGSVYFEVAAQITPSDVSARSNRVTIEWGKLSKPKDLKIVSSTRSSVALGWAPTPGATEYDIYKGDSVIASTYSNRYVERALTEGESYDFKVVAKNKLWESPASDVVTAVPGSNYNIVTYYTSWARNPSERNYSLTDVDTDIGASKLTHINYAFADLCWKESGSRGRVCENPDIPLQDRYVFDGEMVLGDPTEDEINIRDLQALKTANPNLNLMISVGGRSWSKNFSNMANTEVNRRLFANSAVEFLRKYRFDGLDIDWEYPVAGGDIDNSRRPEDKQNYTLLMKTVREALDAAGSKDGKYYLLTIASYQGQSFVDNADLANSSQYIDFINIMTYDYSGNWNTSGYHNTPLFYDPASPSASAKHNNVNSSVAGHLNGGVPNHKLVLGVPFYGNGWTGCDTKGEYVPCEKFAEFGTWENGKFDIYDLENNYLTNTDYVRYWNESAKIPYLYNQQTGTFISYDDTESMMYKASLVKTLDLAGMMSWDITGDRNGTLSTQLANDLPIHGVVNANTLAAPQKVTSISTTDTTLSVGWDAVTGATGYDVFANKVWQGYTTATEFVIANLSPNSEYMVEVIALEKDGALLKRVSAMSKPLKEITNGNVPSIDLQPVDHSVDVGDSVTLHVGASTSDSGTLSYQWYSSETGSSYTAISDATSASYEAPTTTVGTTYYYVVVTNTNGNKTSQATSFVAMVEVTALYSVSFKDWDNTTLKTDPVNHGSDAIAPADPTRVGYTFTGWDAAFTNVTGDMTITAQYVVNKYTLSFESNGGSEVDDIEANYDSVLVEPAAPIKTGHRFEGWYKEAALTNKWSFATDKMPEGGTKLYANWTSVYSVAYDGNGSTAGSVPIDNTEYKTNEVVTVMDNINSLAKSGYSFAGWSTQPSGNGTNYAASTTFAISTDVILYANWIAIPYNPSTPNTTDTGMNILINGELVRIGTVITSKVNNKLVTTITLDQKKLEERLKNAGSGAVITLPASVKSDAYIFELSMQMVNLLQDSLATIVIQTDNASYSLPAMQINIQQVAAQFGEDTNVLDIRLQIEVAESTVEALETVKYLASQGNYTILVPPISFTVRAIYGDKWIERSKFNIYVERLIALPDGTDPNKVTTGVVVEQDGTVRHVPTKVILRNGKYYALINSMSNSTYSVIWHPLEFVDVSQHWAKAAIKDMGSRMVISGIGNNMFNPDQDITRAEFAAVIVRGLGLPLESGATSFKDLKESDWYSSAVQTAYSNGLINGYSDGTFRPKEKITREQAMLIIANAMKLTGLKAKLSDALTDTILNPFKDASDVSEWAKSSVADNIQSEIVSGKNDARLVPKSNITRAEVAVMIQRLLQKSDLI</sequence>
<dbReference type="NCBIfam" id="TIGR02543">
    <property type="entry name" value="List_Bact_rpt"/>
    <property type="match status" value="1"/>
</dbReference>
<evidence type="ECO:0000256" key="4">
    <source>
        <dbReference type="ARBA" id="ARBA00012729"/>
    </source>
</evidence>
<dbReference type="InterPro" id="IPR001223">
    <property type="entry name" value="Glyco_hydro18_cat"/>
</dbReference>
<dbReference type="PROSITE" id="PS01095">
    <property type="entry name" value="GH18_1"/>
    <property type="match status" value="1"/>
</dbReference>
<feature type="domain" description="Fibronectin type-III" evidence="9">
    <location>
        <begin position="709"/>
        <end position="799"/>
    </location>
</feature>
<comment type="subcellular location">
    <subcellularLocation>
        <location evidence="2">Cell envelope</location>
    </subcellularLocation>
</comment>
<dbReference type="InterPro" id="IPR042229">
    <property type="entry name" value="Listeria/Bacterioides_rpt_sf"/>
</dbReference>
<evidence type="ECO:0000256" key="6">
    <source>
        <dbReference type="ARBA" id="ARBA00023024"/>
    </source>
</evidence>
<keyword evidence="5 8" id="KW-0378">Hydrolase</keyword>
<dbReference type="EMBL" id="BMHP01000003">
    <property type="protein sequence ID" value="GGD81825.1"/>
    <property type="molecule type" value="Genomic_DNA"/>
</dbReference>
<dbReference type="SUPFAM" id="SSF51445">
    <property type="entry name" value="(Trans)glycosidases"/>
    <property type="match status" value="1"/>
</dbReference>
<dbReference type="GO" id="GO:0008061">
    <property type="term" value="F:chitin binding"/>
    <property type="evidence" value="ECO:0007669"/>
    <property type="project" value="InterPro"/>
</dbReference>
<comment type="similarity">
    <text evidence="3">Belongs to the glycosyl hydrolase 18 family. Chitinase class II subfamily.</text>
</comment>
<feature type="domain" description="SLH" evidence="10">
    <location>
        <begin position="1470"/>
        <end position="1529"/>
    </location>
</feature>
<proteinExistence type="inferred from homology"/>
<dbReference type="Pfam" id="PF00395">
    <property type="entry name" value="SLH"/>
    <property type="match status" value="3"/>
</dbReference>
<accession>A0A916Z8Z0</accession>
<dbReference type="Gene3D" id="2.60.40.2700">
    <property type="match status" value="1"/>
</dbReference>
<dbReference type="Pfam" id="PF00704">
    <property type="entry name" value="Glyco_hydro_18"/>
    <property type="match status" value="1"/>
</dbReference>
<dbReference type="InterPro" id="IPR001579">
    <property type="entry name" value="Glyco_hydro_18_chit_AS"/>
</dbReference>
<dbReference type="InterPro" id="IPR013378">
    <property type="entry name" value="InlB-like_B-rpt"/>
</dbReference>
<feature type="domain" description="SLH" evidence="10">
    <location>
        <begin position="1399"/>
        <end position="1462"/>
    </location>
</feature>
<evidence type="ECO:0000256" key="3">
    <source>
        <dbReference type="ARBA" id="ARBA00009121"/>
    </source>
</evidence>
<keyword evidence="6" id="KW-0146">Chitin degradation</keyword>
<dbReference type="CDD" id="cd00063">
    <property type="entry name" value="FN3"/>
    <property type="match status" value="3"/>
</dbReference>
<dbReference type="InterPro" id="IPR036116">
    <property type="entry name" value="FN3_sf"/>
</dbReference>
<dbReference type="CDD" id="cd06548">
    <property type="entry name" value="GH18_chitinase"/>
    <property type="match status" value="1"/>
</dbReference>
<dbReference type="PANTHER" id="PTHR11177">
    <property type="entry name" value="CHITINASE"/>
    <property type="match status" value="1"/>
</dbReference>
<reference evidence="12" key="1">
    <citation type="journal article" date="2014" name="Int. J. Syst. Evol. Microbiol.">
        <title>Complete genome sequence of Corynebacterium casei LMG S-19264T (=DSM 44701T), isolated from a smear-ripened cheese.</title>
        <authorList>
            <consortium name="US DOE Joint Genome Institute (JGI-PGF)"/>
            <person name="Walter F."/>
            <person name="Albersmeier A."/>
            <person name="Kalinowski J."/>
            <person name="Ruckert C."/>
        </authorList>
    </citation>
    <scope>NUCLEOTIDE SEQUENCE</scope>
    <source>
        <strain evidence="12">CGMCC 1.15178</strain>
    </source>
</reference>
<keyword evidence="6" id="KW-0119">Carbohydrate metabolism</keyword>
<dbReference type="SMART" id="SM00060">
    <property type="entry name" value="FN3"/>
    <property type="match status" value="4"/>
</dbReference>
<feature type="domain" description="SLH" evidence="10">
    <location>
        <begin position="1339"/>
        <end position="1398"/>
    </location>
</feature>
<evidence type="ECO:0000256" key="7">
    <source>
        <dbReference type="ARBA" id="ARBA00023295"/>
    </source>
</evidence>
<dbReference type="Pfam" id="PF09479">
    <property type="entry name" value="Flg_new"/>
    <property type="match status" value="3"/>
</dbReference>
<name>A0A916Z8Z0_9BACL</name>
<evidence type="ECO:0000259" key="10">
    <source>
        <dbReference type="PROSITE" id="PS51272"/>
    </source>
</evidence>
<evidence type="ECO:0000313" key="13">
    <source>
        <dbReference type="Proteomes" id="UP000612456"/>
    </source>
</evidence>
<evidence type="ECO:0000259" key="9">
    <source>
        <dbReference type="PROSITE" id="PS50853"/>
    </source>
</evidence>
<dbReference type="InterPro" id="IPR011583">
    <property type="entry name" value="Chitinase_II/V-like_cat"/>
</dbReference>
<dbReference type="Proteomes" id="UP000612456">
    <property type="component" value="Unassembled WGS sequence"/>
</dbReference>
<evidence type="ECO:0000259" key="11">
    <source>
        <dbReference type="PROSITE" id="PS51910"/>
    </source>
</evidence>
<dbReference type="PANTHER" id="PTHR11177:SF317">
    <property type="entry name" value="CHITINASE 12-RELATED"/>
    <property type="match status" value="1"/>
</dbReference>
<dbReference type="InterPro" id="IPR001119">
    <property type="entry name" value="SLH_dom"/>
</dbReference>
<comment type="caution">
    <text evidence="12">The sequence shown here is derived from an EMBL/GenBank/DDBJ whole genome shotgun (WGS) entry which is preliminary data.</text>
</comment>
<dbReference type="PROSITE" id="PS51910">
    <property type="entry name" value="GH18_2"/>
    <property type="match status" value="1"/>
</dbReference>
<feature type="domain" description="GH18" evidence="11">
    <location>
        <begin position="309"/>
        <end position="699"/>
    </location>
</feature>
<dbReference type="InterPro" id="IPR050314">
    <property type="entry name" value="Glycosyl_Hydrlase_18"/>
</dbReference>
<dbReference type="InterPro" id="IPR013783">
    <property type="entry name" value="Ig-like_fold"/>
</dbReference>
<dbReference type="InterPro" id="IPR017853">
    <property type="entry name" value="GH"/>
</dbReference>
<dbReference type="GO" id="GO:0030313">
    <property type="term" value="C:cell envelope"/>
    <property type="evidence" value="ECO:0007669"/>
    <property type="project" value="UniProtKB-SubCell"/>
</dbReference>
<dbReference type="GO" id="GO:0006032">
    <property type="term" value="P:chitin catabolic process"/>
    <property type="evidence" value="ECO:0007669"/>
    <property type="project" value="UniProtKB-KW"/>
</dbReference>
<keyword evidence="6" id="KW-0624">Polysaccharide degradation</keyword>
<dbReference type="Gene3D" id="2.60.40.4270">
    <property type="entry name" value="Listeria-Bacteroides repeat domain"/>
    <property type="match status" value="3"/>
</dbReference>
<dbReference type="RefSeq" id="WP_229750462.1">
    <property type="nucleotide sequence ID" value="NZ_BMHP01000003.1"/>
</dbReference>
<dbReference type="InterPro" id="IPR029070">
    <property type="entry name" value="Chitinase_insertion_sf"/>
</dbReference>
<dbReference type="PROSITE" id="PS51272">
    <property type="entry name" value="SLH"/>
    <property type="match status" value="3"/>
</dbReference>
<evidence type="ECO:0000313" key="12">
    <source>
        <dbReference type="EMBL" id="GGD81825.1"/>
    </source>
</evidence>
<dbReference type="GO" id="GO:0008843">
    <property type="term" value="F:endochitinase activity"/>
    <property type="evidence" value="ECO:0007669"/>
    <property type="project" value="UniProtKB-EC"/>
</dbReference>
<dbReference type="Gene3D" id="3.20.20.80">
    <property type="entry name" value="Glycosidases"/>
    <property type="match status" value="1"/>
</dbReference>
<keyword evidence="13" id="KW-1185">Reference proteome</keyword>
<dbReference type="GO" id="GO:0005975">
    <property type="term" value="P:carbohydrate metabolic process"/>
    <property type="evidence" value="ECO:0007669"/>
    <property type="project" value="InterPro"/>
</dbReference>
<protein>
    <recommendedName>
        <fullName evidence="4">chitinase</fullName>
        <ecNumber evidence="4">3.2.1.14</ecNumber>
    </recommendedName>
</protein>
<comment type="catalytic activity">
    <reaction evidence="1">
        <text>Random endo-hydrolysis of N-acetyl-beta-D-glucosaminide (1-&gt;4)-beta-linkages in chitin and chitodextrins.</text>
        <dbReference type="EC" id="3.2.1.14"/>
    </reaction>
</comment>
<evidence type="ECO:0000256" key="8">
    <source>
        <dbReference type="RuleBase" id="RU000489"/>
    </source>
</evidence>